<feature type="compositionally biased region" description="Basic residues" evidence="1">
    <location>
        <begin position="88"/>
        <end position="97"/>
    </location>
</feature>
<feature type="compositionally biased region" description="Low complexity" evidence="1">
    <location>
        <begin position="214"/>
        <end position="223"/>
    </location>
</feature>
<organism evidence="2 3">
    <name type="scientific">Erinaceus europaeus</name>
    <name type="common">Western European hedgehog</name>
    <dbReference type="NCBI Taxonomy" id="9365"/>
    <lineage>
        <taxon>Eukaryota</taxon>
        <taxon>Metazoa</taxon>
        <taxon>Chordata</taxon>
        <taxon>Craniata</taxon>
        <taxon>Vertebrata</taxon>
        <taxon>Euteleostomi</taxon>
        <taxon>Mammalia</taxon>
        <taxon>Eutheria</taxon>
        <taxon>Laurasiatheria</taxon>
        <taxon>Eulipotyphla</taxon>
        <taxon>Erinaceidae</taxon>
        <taxon>Erinaceinae</taxon>
        <taxon>Erinaceus</taxon>
    </lineage>
</organism>
<proteinExistence type="predicted"/>
<feature type="region of interest" description="Disordered" evidence="1">
    <location>
        <begin position="30"/>
        <end position="116"/>
    </location>
</feature>
<dbReference type="RefSeq" id="XP_060038674.1">
    <property type="nucleotide sequence ID" value="XM_060182691.1"/>
</dbReference>
<evidence type="ECO:0000256" key="1">
    <source>
        <dbReference type="SAM" id="MobiDB-lite"/>
    </source>
</evidence>
<reference evidence="3" key="1">
    <citation type="submission" date="2025-08" db="UniProtKB">
        <authorList>
            <consortium name="RefSeq"/>
        </authorList>
    </citation>
    <scope>IDENTIFICATION</scope>
</reference>
<feature type="compositionally biased region" description="Pro residues" evidence="1">
    <location>
        <begin position="43"/>
        <end position="55"/>
    </location>
</feature>
<feature type="region of interest" description="Disordered" evidence="1">
    <location>
        <begin position="183"/>
        <end position="258"/>
    </location>
</feature>
<feature type="compositionally biased region" description="Low complexity" evidence="1">
    <location>
        <begin position="242"/>
        <end position="258"/>
    </location>
</feature>
<keyword evidence="2" id="KW-1185">Reference proteome</keyword>
<protein>
    <submittedName>
        <fullName evidence="3">Proline-rich protein HaeIII subfamily 1-like</fullName>
    </submittedName>
</protein>
<evidence type="ECO:0000313" key="3">
    <source>
        <dbReference type="RefSeq" id="XP_060038674.1"/>
    </source>
</evidence>
<sequence>MGNCLSTQVGSYLGTASAALTPSAWALWSPESRPQACQAQPGVPGPPPDASPHPDAPAADGPAQEGERDIQLAGPCRSPEVLGATWPRPKRTLKPKPRPGQAPQPPRSRNQRSLWVTPRLRGRLPSVWRRRPDPQARLSHWALRWRARAKMRLDALLELDGLPPDPSRALRRPFTRASAFQPVWTRDGHGPNARPFVPCPGPLMTASERQDLGPPASIPARRPTAPRPQTPPPLPTPPATSPAPRDSGDSGDSGSRPA</sequence>
<evidence type="ECO:0000313" key="2">
    <source>
        <dbReference type="Proteomes" id="UP001652624"/>
    </source>
</evidence>
<feature type="compositionally biased region" description="Pro residues" evidence="1">
    <location>
        <begin position="225"/>
        <end position="241"/>
    </location>
</feature>
<accession>A0ABM3WQ25</accession>
<gene>
    <name evidence="3" type="primary">LOC132535761</name>
</gene>
<name>A0ABM3WQ25_ERIEU</name>
<dbReference type="Proteomes" id="UP001652624">
    <property type="component" value="Chromosome X"/>
</dbReference>
<dbReference type="GeneID" id="132535761"/>